<dbReference type="OrthoDB" id="3356078at2"/>
<accession>L1MBX3</accession>
<dbReference type="RefSeq" id="WP_006061625.1">
    <property type="nucleotide sequence ID" value="NZ_KB290820.1"/>
</dbReference>
<sequence length="300" mass="32475">MHTSEAQAILNTFGYLQYGLVTSAQAADSGIDSTTMTRLSQRDIIRRVRRGVYILAGVAEDALTEIRAAWLATSPQVLAEDRLKDEVPIVVSHVSAASVLDLGDITPAKHMFSSPLRKQSSAADIRHRIAALPDDDITVVEGIPVTTALRTVVDLARDYLDGDQLHHVIADAVHDHRVKVSSLSKHLAPYAEEYGYDSGEELVAESLLRFPEDESSAEAAQFLVVAQALEGLNTSAFEGAIAEAVRGLMTSRLKNFDYTNLVKSISNLDLGYGSHFSQASWEGALRQNTDATARIIGTSA</sequence>
<organism evidence="2 3">
    <name type="scientific">Corynebacterium durum F0235</name>
    <dbReference type="NCBI Taxonomy" id="1035195"/>
    <lineage>
        <taxon>Bacteria</taxon>
        <taxon>Bacillati</taxon>
        <taxon>Actinomycetota</taxon>
        <taxon>Actinomycetes</taxon>
        <taxon>Mycobacteriales</taxon>
        <taxon>Corynebacteriaceae</taxon>
        <taxon>Corynebacterium</taxon>
    </lineage>
</organism>
<dbReference type="Proteomes" id="UP000010445">
    <property type="component" value="Unassembled WGS sequence"/>
</dbReference>
<dbReference type="eggNOG" id="COG5340">
    <property type="taxonomic scope" value="Bacteria"/>
</dbReference>
<reference evidence="2 3" key="1">
    <citation type="submission" date="2012-05" db="EMBL/GenBank/DDBJ databases">
        <authorList>
            <person name="Weinstock G."/>
            <person name="Sodergren E."/>
            <person name="Lobos E.A."/>
            <person name="Fulton L."/>
            <person name="Fulton R."/>
            <person name="Courtney L."/>
            <person name="Fronick C."/>
            <person name="O'Laughlin M."/>
            <person name="Godfrey J."/>
            <person name="Wilson R.M."/>
            <person name="Miner T."/>
            <person name="Farmer C."/>
            <person name="Delehaunty K."/>
            <person name="Cordes M."/>
            <person name="Minx P."/>
            <person name="Tomlinson C."/>
            <person name="Chen J."/>
            <person name="Wollam A."/>
            <person name="Pepin K.H."/>
            <person name="Bhonagiri V."/>
            <person name="Zhang X."/>
            <person name="Suruliraj S."/>
            <person name="Warren W."/>
            <person name="Mitreva M."/>
            <person name="Mardis E.R."/>
            <person name="Wilson R.K."/>
        </authorList>
    </citation>
    <scope>NUCLEOTIDE SEQUENCE [LARGE SCALE GENOMIC DNA]</scope>
    <source>
        <strain evidence="2 3">F0235</strain>
    </source>
</reference>
<name>L1MBX3_9CORY</name>
<dbReference type="InterPro" id="IPR025159">
    <property type="entry name" value="AbiEi_N"/>
</dbReference>
<feature type="domain" description="AbiEi antitoxin N-terminal" evidence="1">
    <location>
        <begin position="17"/>
        <end position="56"/>
    </location>
</feature>
<keyword evidence="3" id="KW-1185">Reference proteome</keyword>
<dbReference type="PATRIC" id="fig|1035195.3.peg.1973"/>
<dbReference type="AlphaFoldDB" id="L1MBX3"/>
<comment type="caution">
    <text evidence="2">The sequence shown here is derived from an EMBL/GenBank/DDBJ whole genome shotgun (WGS) entry which is preliminary data.</text>
</comment>
<gene>
    <name evidence="2" type="ORF">HMPREF9997_02202</name>
</gene>
<evidence type="ECO:0000313" key="2">
    <source>
        <dbReference type="EMBL" id="EKX88530.1"/>
    </source>
</evidence>
<dbReference type="HOGENOM" id="CLU_079862_0_0_11"/>
<evidence type="ECO:0000313" key="3">
    <source>
        <dbReference type="Proteomes" id="UP000010445"/>
    </source>
</evidence>
<dbReference type="Pfam" id="PF13338">
    <property type="entry name" value="AbiEi_4"/>
    <property type="match status" value="1"/>
</dbReference>
<protein>
    <recommendedName>
        <fullName evidence="1">AbiEi antitoxin N-terminal domain-containing protein</fullName>
    </recommendedName>
</protein>
<evidence type="ECO:0000259" key="1">
    <source>
        <dbReference type="Pfam" id="PF13338"/>
    </source>
</evidence>
<dbReference type="EMBL" id="AMEM01000037">
    <property type="protein sequence ID" value="EKX88530.1"/>
    <property type="molecule type" value="Genomic_DNA"/>
</dbReference>
<proteinExistence type="predicted"/>